<dbReference type="PANTHER" id="PTHR43199:SF1">
    <property type="entry name" value="GLUTATHIONE HYDROLASE PROENZYME"/>
    <property type="match status" value="1"/>
</dbReference>
<keyword evidence="12" id="KW-0732">Signal</keyword>
<comment type="catalytic activity">
    <reaction evidence="1 11">
        <text>an S-substituted glutathione + H2O = an S-substituted L-cysteinylglycine + L-glutamate</text>
        <dbReference type="Rhea" id="RHEA:59468"/>
        <dbReference type="ChEBI" id="CHEBI:15377"/>
        <dbReference type="ChEBI" id="CHEBI:29985"/>
        <dbReference type="ChEBI" id="CHEBI:90779"/>
        <dbReference type="ChEBI" id="CHEBI:143103"/>
        <dbReference type="EC" id="3.4.19.13"/>
    </reaction>
</comment>
<dbReference type="PRINTS" id="PR01210">
    <property type="entry name" value="GGTRANSPTASE"/>
</dbReference>
<evidence type="ECO:0000256" key="3">
    <source>
        <dbReference type="ARBA" id="ARBA00009381"/>
    </source>
</evidence>
<reference evidence="13 14" key="1">
    <citation type="journal article" date="2015" name="Genome Announc.">
        <title>Draft Genome Sequence of the Terrestrial Cyanobacterium Scytonema millei VB511283, Isolated from Eastern India.</title>
        <authorList>
            <person name="Sen D."/>
            <person name="Chandrababunaidu M.M."/>
            <person name="Singh D."/>
            <person name="Sanghi N."/>
            <person name="Ghorai A."/>
            <person name="Mishra G.P."/>
            <person name="Madduluri M."/>
            <person name="Adhikary S.P."/>
            <person name="Tripathy S."/>
        </authorList>
    </citation>
    <scope>NUCLEOTIDE SEQUENCE [LARGE SCALE GENOMIC DNA]</scope>
    <source>
        <strain evidence="13 14">VB511283</strain>
    </source>
</reference>
<evidence type="ECO:0000256" key="1">
    <source>
        <dbReference type="ARBA" id="ARBA00001049"/>
    </source>
</evidence>
<proteinExistence type="inferred from homology"/>
<dbReference type="AlphaFoldDB" id="A0A9X5E4P4"/>
<accession>A0A9X5E4P4</accession>
<dbReference type="InterPro" id="IPR051792">
    <property type="entry name" value="GGT_bact"/>
</dbReference>
<evidence type="ECO:0000256" key="10">
    <source>
        <dbReference type="PIRSR" id="PIRSR600101-2"/>
    </source>
</evidence>
<evidence type="ECO:0000256" key="12">
    <source>
        <dbReference type="SAM" id="SignalP"/>
    </source>
</evidence>
<dbReference type="InterPro" id="IPR043137">
    <property type="entry name" value="GGT_ssub_C"/>
</dbReference>
<feature type="signal peptide" evidence="12">
    <location>
        <begin position="1"/>
        <end position="22"/>
    </location>
</feature>
<keyword evidence="5 11" id="KW-0378">Hydrolase</keyword>
<evidence type="ECO:0000256" key="11">
    <source>
        <dbReference type="RuleBase" id="RU368036"/>
    </source>
</evidence>
<evidence type="ECO:0000313" key="14">
    <source>
        <dbReference type="Proteomes" id="UP000031532"/>
    </source>
</evidence>
<evidence type="ECO:0000256" key="9">
    <source>
        <dbReference type="PIRSR" id="PIRSR600101-1"/>
    </source>
</evidence>
<dbReference type="EC" id="2.3.2.2" evidence="11"/>
<evidence type="ECO:0000256" key="2">
    <source>
        <dbReference type="ARBA" id="ARBA00001089"/>
    </source>
</evidence>
<comment type="pathway">
    <text evidence="11">Sulfur metabolism; glutathione metabolism.</text>
</comment>
<dbReference type="PANTHER" id="PTHR43199">
    <property type="entry name" value="GLUTATHIONE HYDROLASE"/>
    <property type="match status" value="1"/>
</dbReference>
<evidence type="ECO:0000256" key="4">
    <source>
        <dbReference type="ARBA" id="ARBA00022679"/>
    </source>
</evidence>
<evidence type="ECO:0000313" key="13">
    <source>
        <dbReference type="EMBL" id="NHC35300.1"/>
    </source>
</evidence>
<organism evidence="13 14">
    <name type="scientific">Scytonema millei VB511283</name>
    <dbReference type="NCBI Taxonomy" id="1245923"/>
    <lineage>
        <taxon>Bacteria</taxon>
        <taxon>Bacillati</taxon>
        <taxon>Cyanobacteriota</taxon>
        <taxon>Cyanophyceae</taxon>
        <taxon>Nostocales</taxon>
        <taxon>Scytonemataceae</taxon>
        <taxon>Scytonema</taxon>
    </lineage>
</organism>
<comment type="catalytic activity">
    <reaction evidence="2 11">
        <text>glutathione + H2O = L-cysteinylglycine + L-glutamate</text>
        <dbReference type="Rhea" id="RHEA:28807"/>
        <dbReference type="ChEBI" id="CHEBI:15377"/>
        <dbReference type="ChEBI" id="CHEBI:29985"/>
        <dbReference type="ChEBI" id="CHEBI:57925"/>
        <dbReference type="ChEBI" id="CHEBI:61694"/>
        <dbReference type="EC" id="3.4.19.13"/>
    </reaction>
</comment>
<feature type="active site" description="Nucleophile" evidence="9">
    <location>
        <position position="403"/>
    </location>
</feature>
<name>A0A9X5E4P4_9CYAN</name>
<feature type="binding site" evidence="10">
    <location>
        <position position="443"/>
    </location>
    <ligand>
        <name>L-glutamate</name>
        <dbReference type="ChEBI" id="CHEBI:29985"/>
    </ligand>
</feature>
<dbReference type="GO" id="GO:0103068">
    <property type="term" value="F:leukotriene C4 gamma-glutamyl transferase activity"/>
    <property type="evidence" value="ECO:0007669"/>
    <property type="project" value="UniProtKB-EC"/>
</dbReference>
<dbReference type="EC" id="3.4.19.13" evidence="11"/>
<dbReference type="GO" id="GO:0006750">
    <property type="term" value="P:glutathione biosynthetic process"/>
    <property type="evidence" value="ECO:0007669"/>
    <property type="project" value="UniProtKB-KW"/>
</dbReference>
<dbReference type="InterPro" id="IPR029055">
    <property type="entry name" value="Ntn_hydrolases_N"/>
</dbReference>
<dbReference type="NCBIfam" id="TIGR00066">
    <property type="entry name" value="g_glut_trans"/>
    <property type="match status" value="1"/>
</dbReference>
<comment type="caution">
    <text evidence="13">The sequence shown here is derived from an EMBL/GenBank/DDBJ whole genome shotgun (WGS) entry which is preliminary data.</text>
</comment>
<feature type="binding site" evidence="10">
    <location>
        <begin position="468"/>
        <end position="469"/>
    </location>
    <ligand>
        <name>L-glutamate</name>
        <dbReference type="ChEBI" id="CHEBI:29985"/>
    </ligand>
</feature>
<feature type="binding site" evidence="10">
    <location>
        <position position="115"/>
    </location>
    <ligand>
        <name>L-glutamate</name>
        <dbReference type="ChEBI" id="CHEBI:29985"/>
    </ligand>
</feature>
<dbReference type="InterPro" id="IPR043138">
    <property type="entry name" value="GGT_lsub"/>
</dbReference>
<dbReference type="Proteomes" id="UP000031532">
    <property type="component" value="Unassembled WGS sequence"/>
</dbReference>
<comment type="catalytic activity">
    <reaction evidence="8 11">
        <text>an N-terminal (5-L-glutamyl)-[peptide] + an alpha-amino acid = 5-L-glutamyl amino acid + an N-terminal L-alpha-aminoacyl-[peptide]</text>
        <dbReference type="Rhea" id="RHEA:23904"/>
        <dbReference type="Rhea" id="RHEA-COMP:9780"/>
        <dbReference type="Rhea" id="RHEA-COMP:9795"/>
        <dbReference type="ChEBI" id="CHEBI:77644"/>
        <dbReference type="ChEBI" id="CHEBI:78597"/>
        <dbReference type="ChEBI" id="CHEBI:78599"/>
        <dbReference type="ChEBI" id="CHEBI:78608"/>
        <dbReference type="EC" id="2.3.2.2"/>
    </reaction>
</comment>
<evidence type="ECO:0000256" key="5">
    <source>
        <dbReference type="ARBA" id="ARBA00022801"/>
    </source>
</evidence>
<dbReference type="InterPro" id="IPR000101">
    <property type="entry name" value="GGT_peptidase"/>
</dbReference>
<comment type="PTM">
    <text evidence="11">Cleaved by autocatalysis into a large and a small subunit.</text>
</comment>
<protein>
    <recommendedName>
        <fullName evidence="11">Glutathione hydrolase proenzyme</fullName>
        <ecNumber evidence="11">2.3.2.2</ecNumber>
        <ecNumber evidence="11">3.4.19.13</ecNumber>
    </recommendedName>
    <component>
        <recommendedName>
            <fullName evidence="11">Glutathione hydrolase large chain</fullName>
        </recommendedName>
    </component>
    <component>
        <recommendedName>
            <fullName evidence="11">Glutathione hydrolase small chain</fullName>
        </recommendedName>
    </component>
</protein>
<keyword evidence="14" id="KW-1185">Reference proteome</keyword>
<evidence type="ECO:0000256" key="6">
    <source>
        <dbReference type="ARBA" id="ARBA00023145"/>
    </source>
</evidence>
<dbReference type="Pfam" id="PF01019">
    <property type="entry name" value="G_glu_transpept"/>
    <property type="match status" value="1"/>
</dbReference>
<feature type="binding site" evidence="10">
    <location>
        <position position="491"/>
    </location>
    <ligand>
        <name>L-glutamate</name>
        <dbReference type="ChEBI" id="CHEBI:29985"/>
    </ligand>
</feature>
<keyword evidence="6 11" id="KW-0865">Zymogen</keyword>
<keyword evidence="7 11" id="KW-0012">Acyltransferase</keyword>
<evidence type="ECO:0000256" key="8">
    <source>
        <dbReference type="ARBA" id="ARBA00047417"/>
    </source>
</evidence>
<gene>
    <name evidence="13" type="primary">ggt</name>
    <name evidence="13" type="ORF">QH73_0011620</name>
</gene>
<dbReference type="GO" id="GO:0036374">
    <property type="term" value="F:glutathione hydrolase activity"/>
    <property type="evidence" value="ECO:0007669"/>
    <property type="project" value="UniProtKB-UniRule"/>
</dbReference>
<dbReference type="SUPFAM" id="SSF56235">
    <property type="entry name" value="N-terminal nucleophile aminohydrolases (Ntn hydrolases)"/>
    <property type="match status" value="1"/>
</dbReference>
<dbReference type="Gene3D" id="1.10.246.130">
    <property type="match status" value="1"/>
</dbReference>
<dbReference type="EMBL" id="JTJC03000002">
    <property type="protein sequence ID" value="NHC35300.1"/>
    <property type="molecule type" value="Genomic_DNA"/>
</dbReference>
<keyword evidence="4 11" id="KW-0808">Transferase</keyword>
<dbReference type="OrthoDB" id="9781342at2"/>
<dbReference type="GO" id="GO:0006751">
    <property type="term" value="P:glutathione catabolic process"/>
    <property type="evidence" value="ECO:0007669"/>
    <property type="project" value="UniProtKB-UniRule"/>
</dbReference>
<keyword evidence="11" id="KW-0317">Glutathione biosynthesis</keyword>
<evidence type="ECO:0000256" key="7">
    <source>
        <dbReference type="ARBA" id="ARBA00023315"/>
    </source>
</evidence>
<comment type="subunit">
    <text evidence="11">This enzyme consists of two polypeptide chains, which are synthesized in precursor form from a single polypeptide.</text>
</comment>
<dbReference type="RefSeq" id="WP_132866936.1">
    <property type="nucleotide sequence ID" value="NZ_JTJC03000002.1"/>
</dbReference>
<sequence length="584" mass="63188">MKANKFCLSFSLLALVFSTALSPTVGQEPVAPVISTDRAVRKVIRTQKYMAVAAHPLAAAAGSDILRRGGSAVDAAIAIQMVLGLVEPQYSGIGGGAFLTYYDAKRKQVRTYDGRETAPAAARPDRFLNADGKPLQFYDAVVGGKSVGVPGVVRMLEMVHKAHGKLPWRELFQPAIQLAQQGFPISPLLYDRLSKEKYLPNLEPARSYFYQADGTPKPVGTILVNRPYAEVLSRIANFGADAFYRGEIARDIANAVQKAAVPGDLTTDDLATYQAKERSPVCGVYRVYKVCSMGPPSSGGLTVLQILGMLENFQLSTLKPESTQAVHLFAEAGRLAYADRGLYMADADFVPVPVNELIDPEYLNNRAKLINPQRALTDAEPGELRSPQKLVWGQDNAIEFPSTSHTTIVDRNGNSVSMTTSIEDTFGSRLMVRGFLLNNQLTDFSFSPTTADGKAIANRVEPRKRPRSSMAPTMVFDRQGKLVIAVGSAGGARIINYVAQTLIAVLDWKLDSQQAVALPHYGNRDGATELETNTSLVNLQQSLEAIGHTVQVVEQISGSHAIVRTEKGLVGGADPRREGIVAGE</sequence>
<comment type="similarity">
    <text evidence="3 11">Belongs to the gamma-glutamyltransferase family.</text>
</comment>
<feature type="chain" id="PRO_5040980220" description="Glutathione hydrolase proenzyme" evidence="12">
    <location>
        <begin position="23"/>
        <end position="584"/>
    </location>
</feature>
<dbReference type="Gene3D" id="3.60.20.40">
    <property type="match status" value="1"/>
</dbReference>